<gene>
    <name evidence="1" type="ORF">VP01_9850g1</name>
</gene>
<proteinExistence type="predicted"/>
<dbReference type="Proteomes" id="UP000037035">
    <property type="component" value="Unassembled WGS sequence"/>
</dbReference>
<sequence>QQLLLRPTDIASPISATAANTEGSSQAKAEATLASGVVVGAEWCPPVVGAEVWVVQSDEWVMFGGLDQMEVEFPKKSKGKETLGPSFLVPGKKRLVELAKRALGGESQVALTLKELAMVSLMNSSWSFWRVLG</sequence>
<name>A0A0L6U5K6_9BASI</name>
<dbReference type="EMBL" id="LAVV01015548">
    <property type="protein sequence ID" value="KNZ43801.1"/>
    <property type="molecule type" value="Genomic_DNA"/>
</dbReference>
<reference evidence="1 2" key="1">
    <citation type="submission" date="2015-08" db="EMBL/GenBank/DDBJ databases">
        <title>Next Generation Sequencing and Analysis of the Genome of Puccinia sorghi L Schw, the Causal Agent of Maize Common Rust.</title>
        <authorList>
            <person name="Rochi L."/>
            <person name="Burguener G."/>
            <person name="Darino M."/>
            <person name="Turjanski A."/>
            <person name="Kreff E."/>
            <person name="Dieguez M.J."/>
            <person name="Sacco F."/>
        </authorList>
    </citation>
    <scope>NUCLEOTIDE SEQUENCE [LARGE SCALE GENOMIC DNA]</scope>
    <source>
        <strain evidence="1 2">RO10H11247</strain>
    </source>
</reference>
<evidence type="ECO:0000313" key="2">
    <source>
        <dbReference type="Proteomes" id="UP000037035"/>
    </source>
</evidence>
<organism evidence="1 2">
    <name type="scientific">Puccinia sorghi</name>
    <dbReference type="NCBI Taxonomy" id="27349"/>
    <lineage>
        <taxon>Eukaryota</taxon>
        <taxon>Fungi</taxon>
        <taxon>Dikarya</taxon>
        <taxon>Basidiomycota</taxon>
        <taxon>Pucciniomycotina</taxon>
        <taxon>Pucciniomycetes</taxon>
        <taxon>Pucciniales</taxon>
        <taxon>Pucciniaceae</taxon>
        <taxon>Puccinia</taxon>
    </lineage>
</organism>
<protein>
    <submittedName>
        <fullName evidence="1">Uncharacterized protein</fullName>
    </submittedName>
</protein>
<accession>A0A0L6U5K6</accession>
<feature type="non-terminal residue" evidence="1">
    <location>
        <position position="1"/>
    </location>
</feature>
<comment type="caution">
    <text evidence="1">The sequence shown here is derived from an EMBL/GenBank/DDBJ whole genome shotgun (WGS) entry which is preliminary data.</text>
</comment>
<dbReference type="VEuPathDB" id="FungiDB:VP01_9850g1"/>
<evidence type="ECO:0000313" key="1">
    <source>
        <dbReference type="EMBL" id="KNZ43801.1"/>
    </source>
</evidence>
<keyword evidence="2" id="KW-1185">Reference proteome</keyword>
<dbReference type="AlphaFoldDB" id="A0A0L6U5K6"/>